<dbReference type="NCBIfam" id="NF004612">
    <property type="entry name" value="PRK05943.1"/>
    <property type="match status" value="1"/>
</dbReference>
<dbReference type="Gene3D" id="2.40.240.10">
    <property type="entry name" value="Ribosomal Protein L25, Chain P"/>
    <property type="match status" value="1"/>
</dbReference>
<evidence type="ECO:0000256" key="3">
    <source>
        <dbReference type="ARBA" id="ARBA00022980"/>
    </source>
</evidence>
<dbReference type="InterPro" id="IPR001021">
    <property type="entry name" value="Ribosomal_bL25_long"/>
</dbReference>
<dbReference type="STRING" id="1230338.MOMA_02955"/>
<keyword evidence="1 5" id="KW-0699">rRNA-binding</keyword>
<name>L2F8U7_9GAMM</name>
<dbReference type="InterPro" id="IPR011035">
    <property type="entry name" value="Ribosomal_bL25/Gln-tRNA_synth"/>
</dbReference>
<dbReference type="AlphaFoldDB" id="L2F8U7"/>
<dbReference type="InterPro" id="IPR020930">
    <property type="entry name" value="Ribosomal_uL5_bac-type"/>
</dbReference>
<comment type="caution">
    <text evidence="9">The sequence shown here is derived from an EMBL/GenBank/DDBJ whole genome shotgun (WGS) entry which is preliminary data.</text>
</comment>
<feature type="region of interest" description="Disordered" evidence="6">
    <location>
        <begin position="197"/>
        <end position="242"/>
    </location>
</feature>
<keyword evidence="4 5" id="KW-0687">Ribonucleoprotein</keyword>
<gene>
    <name evidence="5" type="primary">rplY</name>
    <name evidence="5" type="synonym">ctc</name>
    <name evidence="9" type="ORF">MOMA_02955</name>
</gene>
<dbReference type="PATRIC" id="fig|1230338.3.peg.645"/>
<dbReference type="NCBIfam" id="NF004128">
    <property type="entry name" value="PRK05618.1-2"/>
    <property type="match status" value="1"/>
</dbReference>
<dbReference type="GO" id="GO:0008097">
    <property type="term" value="F:5S rRNA binding"/>
    <property type="evidence" value="ECO:0007669"/>
    <property type="project" value="InterPro"/>
</dbReference>
<dbReference type="Pfam" id="PF01386">
    <property type="entry name" value="Ribosomal_L25p"/>
    <property type="match status" value="1"/>
</dbReference>
<evidence type="ECO:0000256" key="6">
    <source>
        <dbReference type="SAM" id="MobiDB-lite"/>
    </source>
</evidence>
<evidence type="ECO:0000256" key="4">
    <source>
        <dbReference type="ARBA" id="ARBA00023274"/>
    </source>
</evidence>
<comment type="subunit">
    <text evidence="5">Part of the 50S ribosomal subunit; part of the 5S rRNA/L5/L18/L25 subcomplex. Contacts the 5S rRNA. Binds to the 5S rRNA independently of L5 and L18.</text>
</comment>
<dbReference type="SUPFAM" id="SSF50715">
    <property type="entry name" value="Ribosomal protein L25-like"/>
    <property type="match status" value="1"/>
</dbReference>
<dbReference type="HAMAP" id="MF_01334">
    <property type="entry name" value="Ribosomal_bL25_CTC"/>
    <property type="match status" value="1"/>
</dbReference>
<feature type="domain" description="Large ribosomal subunit protein bL25 beta" evidence="8">
    <location>
        <begin position="107"/>
        <end position="196"/>
    </location>
</feature>
<dbReference type="Pfam" id="PF14693">
    <property type="entry name" value="Ribosomal_TL5_C"/>
    <property type="match status" value="1"/>
</dbReference>
<comment type="function">
    <text evidence="5">This is one of the proteins that binds to the 5S RNA in the ribosome where it forms part of the central protuberance.</text>
</comment>
<comment type="similarity">
    <text evidence="5">Belongs to the bacterial ribosomal protein bL25 family. CTC subfamily.</text>
</comment>
<organism evidence="9 10">
    <name type="scientific">Moraxella macacae 0408225</name>
    <dbReference type="NCBI Taxonomy" id="1230338"/>
    <lineage>
        <taxon>Bacteria</taxon>
        <taxon>Pseudomonadati</taxon>
        <taxon>Pseudomonadota</taxon>
        <taxon>Gammaproteobacteria</taxon>
        <taxon>Moraxellales</taxon>
        <taxon>Moraxellaceae</taxon>
        <taxon>Moraxella</taxon>
    </lineage>
</organism>
<sequence length="242" mass="26731">MSNQDFAKLSAVLRGVDAQGKGASRRLRKQNQVPAIIYGADKEPLAVALRYNELIKSLQTEAFFSHILTINVEGHGTEEVVIKDLQRHPAKNTPMHADFQRIVRGQEMHVTVPFHYEGADVAPGHKEGGIFTSNATEIEVTCIPSKIPEFIKVDVSSMQIGDSIHLQDVTMPEGVVIRELQAENAVNRTIATMQAPTVEVLEPIEPEEHKEAAGTRDPEGDEEARKLQAQDETHDAPKSDDE</sequence>
<dbReference type="OrthoDB" id="9806411at2"/>
<dbReference type="GO" id="GO:0006412">
    <property type="term" value="P:translation"/>
    <property type="evidence" value="ECO:0007669"/>
    <property type="project" value="UniProtKB-UniRule"/>
</dbReference>
<dbReference type="Gene3D" id="2.170.120.20">
    <property type="entry name" value="Ribosomal protein L25, beta domain"/>
    <property type="match status" value="1"/>
</dbReference>
<feature type="compositionally biased region" description="Basic and acidic residues" evidence="6">
    <location>
        <begin position="206"/>
        <end position="242"/>
    </location>
</feature>
<dbReference type="HAMAP" id="MF_01336">
    <property type="entry name" value="Ribosomal_bL25"/>
    <property type="match status" value="1"/>
</dbReference>
<evidence type="ECO:0000313" key="10">
    <source>
        <dbReference type="Proteomes" id="UP000023795"/>
    </source>
</evidence>
<accession>L2F8U7</accession>
<evidence type="ECO:0000259" key="8">
    <source>
        <dbReference type="Pfam" id="PF14693"/>
    </source>
</evidence>
<dbReference type="InterPro" id="IPR020056">
    <property type="entry name" value="Rbsml_bL25/Gln-tRNA_synth_N"/>
</dbReference>
<dbReference type="CDD" id="cd00495">
    <property type="entry name" value="Ribosomal_L25_TL5_CTC"/>
    <property type="match status" value="1"/>
</dbReference>
<dbReference type="InterPro" id="IPR020055">
    <property type="entry name" value="Ribosomal_bL25_short"/>
</dbReference>
<dbReference type="NCBIfam" id="NF004130">
    <property type="entry name" value="PRK05618.1-5"/>
    <property type="match status" value="1"/>
</dbReference>
<dbReference type="GO" id="GO:0003735">
    <property type="term" value="F:structural constituent of ribosome"/>
    <property type="evidence" value="ECO:0007669"/>
    <property type="project" value="InterPro"/>
</dbReference>
<dbReference type="PANTHER" id="PTHR33284">
    <property type="entry name" value="RIBOSOMAL PROTEIN L25/GLN-TRNA SYNTHETASE, ANTI-CODON-BINDING DOMAIN-CONTAINING PROTEIN"/>
    <property type="match status" value="1"/>
</dbReference>
<evidence type="ECO:0000256" key="1">
    <source>
        <dbReference type="ARBA" id="ARBA00022730"/>
    </source>
</evidence>
<evidence type="ECO:0000256" key="5">
    <source>
        <dbReference type="HAMAP-Rule" id="MF_01334"/>
    </source>
</evidence>
<keyword evidence="2 5" id="KW-0694">RNA-binding</keyword>
<dbReference type="eggNOG" id="COG1825">
    <property type="taxonomic scope" value="Bacteria"/>
</dbReference>
<dbReference type="NCBIfam" id="TIGR00731">
    <property type="entry name" value="bL25_bact_ctc"/>
    <property type="match status" value="1"/>
</dbReference>
<dbReference type="EMBL" id="ANIN01000001">
    <property type="protein sequence ID" value="ELA09330.1"/>
    <property type="molecule type" value="Genomic_DNA"/>
</dbReference>
<evidence type="ECO:0000259" key="7">
    <source>
        <dbReference type="Pfam" id="PF01386"/>
    </source>
</evidence>
<feature type="domain" description="Large ribosomal subunit protein bL25 L25" evidence="7">
    <location>
        <begin position="9"/>
        <end position="99"/>
    </location>
</feature>
<keyword evidence="3 5" id="KW-0689">Ribosomal protein</keyword>
<proteinExistence type="inferred from homology"/>
<dbReference type="PANTHER" id="PTHR33284:SF1">
    <property type="entry name" value="RIBOSOMAL PROTEIN L25_GLN-TRNA SYNTHETASE, ANTI-CODON-BINDING DOMAIN-CONTAINING PROTEIN"/>
    <property type="match status" value="1"/>
</dbReference>
<evidence type="ECO:0000256" key="2">
    <source>
        <dbReference type="ARBA" id="ARBA00022884"/>
    </source>
</evidence>
<evidence type="ECO:0000313" key="9">
    <source>
        <dbReference type="EMBL" id="ELA09330.1"/>
    </source>
</evidence>
<keyword evidence="10" id="KW-1185">Reference proteome</keyword>
<dbReference type="RefSeq" id="WP_009767150.1">
    <property type="nucleotide sequence ID" value="NZ_ANIN01000001.1"/>
</dbReference>
<dbReference type="InterPro" id="IPR029751">
    <property type="entry name" value="Ribosomal_L25_dom"/>
</dbReference>
<dbReference type="InterPro" id="IPR037121">
    <property type="entry name" value="Ribosomal_bL25_C"/>
</dbReference>
<dbReference type="InterPro" id="IPR020057">
    <property type="entry name" value="Ribosomal_bL25_b-dom"/>
</dbReference>
<reference evidence="9 10" key="1">
    <citation type="journal article" date="2013" name="Genome Announc.">
        <title>Genome Sequence of Moraxella macacae 0408225, a Novel Bacterial Species Isolated from a Cynomolgus Macaque with Epistaxis.</title>
        <authorList>
            <person name="Ladner J.T."/>
            <person name="Whitehouse C.A."/>
            <person name="Koroleva G.I."/>
            <person name="Palacios G.F."/>
        </authorList>
    </citation>
    <scope>NUCLEOTIDE SEQUENCE [LARGE SCALE GENOMIC DNA]</scope>
    <source>
        <strain evidence="9 10">0408225</strain>
    </source>
</reference>
<dbReference type="GO" id="GO:0022625">
    <property type="term" value="C:cytosolic large ribosomal subunit"/>
    <property type="evidence" value="ECO:0007669"/>
    <property type="project" value="TreeGrafter"/>
</dbReference>
<protein>
    <recommendedName>
        <fullName evidence="5">Large ribosomal subunit protein bL25</fullName>
    </recommendedName>
    <alternativeName>
        <fullName evidence="5">General stress protein CTC</fullName>
    </alternativeName>
</protein>
<dbReference type="Proteomes" id="UP000023795">
    <property type="component" value="Unassembled WGS sequence"/>
</dbReference>